<evidence type="ECO:0000259" key="1">
    <source>
        <dbReference type="Pfam" id="PF01549"/>
    </source>
</evidence>
<dbReference type="Pfam" id="PF01549">
    <property type="entry name" value="ShK"/>
    <property type="match status" value="2"/>
</dbReference>
<organism evidence="2 3">
    <name type="scientific">Oesophagostomum dentatum</name>
    <name type="common">Nodular worm</name>
    <dbReference type="NCBI Taxonomy" id="61180"/>
    <lineage>
        <taxon>Eukaryota</taxon>
        <taxon>Metazoa</taxon>
        <taxon>Ecdysozoa</taxon>
        <taxon>Nematoda</taxon>
        <taxon>Chromadorea</taxon>
        <taxon>Rhabditida</taxon>
        <taxon>Rhabditina</taxon>
        <taxon>Rhabditomorpha</taxon>
        <taxon>Strongyloidea</taxon>
        <taxon>Strongylidae</taxon>
        <taxon>Oesophagostomum</taxon>
    </lineage>
</organism>
<protein>
    <recommendedName>
        <fullName evidence="1">ShKT domain-containing protein</fullName>
    </recommendedName>
</protein>
<dbReference type="EMBL" id="KN606167">
    <property type="protein sequence ID" value="KHJ79232.1"/>
    <property type="molecule type" value="Genomic_DNA"/>
</dbReference>
<gene>
    <name evidence="2" type="ORF">OESDEN_21127</name>
</gene>
<keyword evidence="3" id="KW-1185">Reference proteome</keyword>
<proteinExistence type="predicted"/>
<feature type="domain" description="ShKT" evidence="1">
    <location>
        <begin position="80"/>
        <end position="89"/>
    </location>
</feature>
<evidence type="ECO:0000313" key="3">
    <source>
        <dbReference type="Proteomes" id="UP000053660"/>
    </source>
</evidence>
<feature type="domain" description="ShKT" evidence="1">
    <location>
        <begin position="120"/>
        <end position="153"/>
    </location>
</feature>
<dbReference type="OrthoDB" id="5851695at2759"/>
<dbReference type="Gene3D" id="1.10.10.1940">
    <property type="match status" value="1"/>
</dbReference>
<reference evidence="2 3" key="1">
    <citation type="submission" date="2014-03" db="EMBL/GenBank/DDBJ databases">
        <title>Draft genome of the hookworm Oesophagostomum dentatum.</title>
        <authorList>
            <person name="Mitreva M."/>
        </authorList>
    </citation>
    <scope>NUCLEOTIDE SEQUENCE [LARGE SCALE GENOMIC DNA]</scope>
    <source>
        <strain evidence="2 3">OD-Hann</strain>
    </source>
</reference>
<accession>A0A0B1S6V5</accession>
<dbReference type="AlphaFoldDB" id="A0A0B1S6V5"/>
<dbReference type="Proteomes" id="UP000053660">
    <property type="component" value="Unassembled WGS sequence"/>
</dbReference>
<evidence type="ECO:0000313" key="2">
    <source>
        <dbReference type="EMBL" id="KHJ79232.1"/>
    </source>
</evidence>
<dbReference type="InterPro" id="IPR003582">
    <property type="entry name" value="ShKT_dom"/>
</dbReference>
<name>A0A0B1S6V5_OESDE</name>
<feature type="non-terminal residue" evidence="2">
    <location>
        <position position="155"/>
    </location>
</feature>
<sequence>MFETLTNSKIQEQGESNLRNVFFSERAVNCDDRYSEASCMFIYTTAVREGSIIDRSIRCFRVRYPNAIRVNDNLVAIAIKTCPRTCGYCCLTPEYNCKNKASKFPNFSGAKQGNNFAISDPRINCAKVTKWMCKSQLWRNILIDDCPNICGFCMA</sequence>